<evidence type="ECO:0000256" key="4">
    <source>
        <dbReference type="ARBA" id="ARBA00023136"/>
    </source>
</evidence>
<feature type="transmembrane region" description="Helical" evidence="5">
    <location>
        <begin position="114"/>
        <end position="134"/>
    </location>
</feature>
<feature type="transmembrane region" description="Helical" evidence="5">
    <location>
        <begin position="79"/>
        <end position="102"/>
    </location>
</feature>
<dbReference type="AlphaFoldDB" id="A0A919RW22"/>
<evidence type="ECO:0000256" key="2">
    <source>
        <dbReference type="ARBA" id="ARBA00022692"/>
    </source>
</evidence>
<reference evidence="7" key="1">
    <citation type="submission" date="2021-03" db="EMBL/GenBank/DDBJ databases">
        <title>Taxonomic study of Clostridium polyendosporum from meadow-gley soil under rice.</title>
        <authorList>
            <person name="Kobayashi H."/>
            <person name="Tanizawa Y."/>
            <person name="Yagura M."/>
        </authorList>
    </citation>
    <scope>NUCLEOTIDE SEQUENCE</scope>
    <source>
        <strain evidence="7">JCM 30710</strain>
    </source>
</reference>
<evidence type="ECO:0000256" key="5">
    <source>
        <dbReference type="SAM" id="Phobius"/>
    </source>
</evidence>
<dbReference type="RefSeq" id="WP_212902287.1">
    <property type="nucleotide sequence ID" value="NZ_BOPZ01000001.1"/>
</dbReference>
<feature type="transmembrane region" description="Helical" evidence="5">
    <location>
        <begin position="12"/>
        <end position="37"/>
    </location>
</feature>
<accession>A0A919RW22</accession>
<organism evidence="7 8">
    <name type="scientific">Clostridium polyendosporum</name>
    <dbReference type="NCBI Taxonomy" id="69208"/>
    <lineage>
        <taxon>Bacteria</taxon>
        <taxon>Bacillati</taxon>
        <taxon>Bacillota</taxon>
        <taxon>Clostridia</taxon>
        <taxon>Eubacteriales</taxon>
        <taxon>Clostridiaceae</taxon>
        <taxon>Clostridium</taxon>
    </lineage>
</organism>
<dbReference type="GO" id="GO:0000271">
    <property type="term" value="P:polysaccharide biosynthetic process"/>
    <property type="evidence" value="ECO:0007669"/>
    <property type="project" value="InterPro"/>
</dbReference>
<comment type="subcellular location">
    <subcellularLocation>
        <location evidence="1">Membrane</location>
        <topology evidence="1">Multi-pass membrane protein</topology>
    </subcellularLocation>
</comment>
<feature type="domain" description="GtrA/DPMS transmembrane" evidence="6">
    <location>
        <begin position="18"/>
        <end position="140"/>
    </location>
</feature>
<dbReference type="EMBL" id="BOPZ01000001">
    <property type="protein sequence ID" value="GIM27530.1"/>
    <property type="molecule type" value="Genomic_DNA"/>
</dbReference>
<keyword evidence="4 5" id="KW-0472">Membrane</keyword>
<keyword evidence="8" id="KW-1185">Reference proteome</keyword>
<evidence type="ECO:0000313" key="7">
    <source>
        <dbReference type="EMBL" id="GIM27530.1"/>
    </source>
</evidence>
<dbReference type="InterPro" id="IPR007267">
    <property type="entry name" value="GtrA_DPMS_TM"/>
</dbReference>
<sequence>MITEKKYSINSLVQFITYTMIGTSNVLIDIIVFNLFWAITGHYAGKINYLFKIVSFAIYSTTGYLLNKNFTFKTKGKPSSYFQYITLLAFLSFLDAVMIANLTIHRPFGLDRRIWGNICVLLGAMATGIIGFAINKFYIFKHKRSS</sequence>
<evidence type="ECO:0000313" key="8">
    <source>
        <dbReference type="Proteomes" id="UP000679179"/>
    </source>
</evidence>
<comment type="caution">
    <text evidence="7">The sequence shown here is derived from an EMBL/GenBank/DDBJ whole genome shotgun (WGS) entry which is preliminary data.</text>
</comment>
<dbReference type="Proteomes" id="UP000679179">
    <property type="component" value="Unassembled WGS sequence"/>
</dbReference>
<dbReference type="GO" id="GO:0016020">
    <property type="term" value="C:membrane"/>
    <property type="evidence" value="ECO:0007669"/>
    <property type="project" value="UniProtKB-SubCell"/>
</dbReference>
<name>A0A919RW22_9CLOT</name>
<protein>
    <submittedName>
        <fullName evidence="7">Membrane protein</fullName>
    </submittedName>
</protein>
<proteinExistence type="predicted"/>
<evidence type="ECO:0000259" key="6">
    <source>
        <dbReference type="Pfam" id="PF04138"/>
    </source>
</evidence>
<dbReference type="Pfam" id="PF04138">
    <property type="entry name" value="GtrA_DPMS_TM"/>
    <property type="match status" value="1"/>
</dbReference>
<keyword evidence="3 5" id="KW-1133">Transmembrane helix</keyword>
<evidence type="ECO:0000256" key="1">
    <source>
        <dbReference type="ARBA" id="ARBA00004141"/>
    </source>
</evidence>
<keyword evidence="2 5" id="KW-0812">Transmembrane</keyword>
<gene>
    <name evidence="7" type="ORF">CPJCM30710_01960</name>
</gene>
<feature type="transmembrane region" description="Helical" evidence="5">
    <location>
        <begin position="49"/>
        <end position="67"/>
    </location>
</feature>
<evidence type="ECO:0000256" key="3">
    <source>
        <dbReference type="ARBA" id="ARBA00022989"/>
    </source>
</evidence>